<evidence type="ECO:0000313" key="9">
    <source>
        <dbReference type="EMBL" id="POR05398.1"/>
    </source>
</evidence>
<name>A0A2S4K0W0_9SPIO</name>
<feature type="transmembrane region" description="Helical" evidence="8">
    <location>
        <begin position="257"/>
        <end position="284"/>
    </location>
</feature>
<evidence type="ECO:0000256" key="5">
    <source>
        <dbReference type="ARBA" id="ARBA00022692"/>
    </source>
</evidence>
<keyword evidence="10" id="KW-1185">Reference proteome</keyword>
<dbReference type="Pfam" id="PF00860">
    <property type="entry name" value="Xan_ur_permease"/>
    <property type="match status" value="1"/>
</dbReference>
<feature type="transmembrane region" description="Helical" evidence="8">
    <location>
        <begin position="192"/>
        <end position="215"/>
    </location>
</feature>
<dbReference type="PANTHER" id="PTHR42810:SF4">
    <property type="entry name" value="URIC ACID TRANSPORTER UACT"/>
    <property type="match status" value="1"/>
</dbReference>
<dbReference type="GO" id="GO:0042907">
    <property type="term" value="F:xanthine transmembrane transporter activity"/>
    <property type="evidence" value="ECO:0007669"/>
    <property type="project" value="TreeGrafter"/>
</dbReference>
<comment type="similarity">
    <text evidence="2">Belongs to the nucleobase:cation symporter-2 (NCS2) (TC 2.A.40) family.</text>
</comment>
<dbReference type="InterPro" id="IPR006043">
    <property type="entry name" value="NCS2"/>
</dbReference>
<feature type="transmembrane region" description="Helical" evidence="8">
    <location>
        <begin position="124"/>
        <end position="145"/>
    </location>
</feature>
<feature type="transmembrane region" description="Helical" evidence="8">
    <location>
        <begin position="227"/>
        <end position="245"/>
    </location>
</feature>
<feature type="transmembrane region" description="Helical" evidence="8">
    <location>
        <begin position="151"/>
        <end position="180"/>
    </location>
</feature>
<evidence type="ECO:0000256" key="6">
    <source>
        <dbReference type="ARBA" id="ARBA00022989"/>
    </source>
</evidence>
<dbReference type="PANTHER" id="PTHR42810">
    <property type="entry name" value="PURINE PERMEASE C1399.01C-RELATED"/>
    <property type="match status" value="1"/>
</dbReference>
<feature type="transmembrane region" description="Helical" evidence="8">
    <location>
        <begin position="331"/>
        <end position="349"/>
    </location>
</feature>
<evidence type="ECO:0000313" key="10">
    <source>
        <dbReference type="Proteomes" id="UP000237350"/>
    </source>
</evidence>
<evidence type="ECO:0000256" key="2">
    <source>
        <dbReference type="ARBA" id="ARBA00008821"/>
    </source>
</evidence>
<dbReference type="EMBL" id="LPWH01000003">
    <property type="protein sequence ID" value="POR05398.1"/>
    <property type="molecule type" value="Genomic_DNA"/>
</dbReference>
<proteinExistence type="inferred from homology"/>
<keyword evidence="3" id="KW-0813">Transport</keyword>
<organism evidence="9 10">
    <name type="scientific">Alkalispirochaeta sphaeroplastigenens</name>
    <dbReference type="NCBI Taxonomy" id="1187066"/>
    <lineage>
        <taxon>Bacteria</taxon>
        <taxon>Pseudomonadati</taxon>
        <taxon>Spirochaetota</taxon>
        <taxon>Spirochaetia</taxon>
        <taxon>Spirochaetales</taxon>
        <taxon>Spirochaetaceae</taxon>
        <taxon>Alkalispirochaeta</taxon>
    </lineage>
</organism>
<feature type="transmembrane region" description="Helical" evidence="8">
    <location>
        <begin position="40"/>
        <end position="58"/>
    </location>
</feature>
<evidence type="ECO:0000256" key="8">
    <source>
        <dbReference type="SAM" id="Phobius"/>
    </source>
</evidence>
<accession>A0A2S4K0W0</accession>
<evidence type="ECO:0000256" key="7">
    <source>
        <dbReference type="ARBA" id="ARBA00023136"/>
    </source>
</evidence>
<keyword evidence="7 8" id="KW-0472">Membrane</keyword>
<dbReference type="InterPro" id="IPR006042">
    <property type="entry name" value="Xan_ur_permease"/>
</dbReference>
<keyword evidence="5 8" id="KW-0812">Transmembrane</keyword>
<dbReference type="NCBIfam" id="TIGR00801">
    <property type="entry name" value="ncs2"/>
    <property type="match status" value="1"/>
</dbReference>
<dbReference type="PROSITE" id="PS01116">
    <property type="entry name" value="XANTH_URACIL_PERMASE"/>
    <property type="match status" value="1"/>
</dbReference>
<dbReference type="AlphaFoldDB" id="A0A2S4K0W0"/>
<sequence length="376" mass="38215">MAMLGATVLVPVITGLNVSATLFAVGVGTLIFHFFTKGRVPGFLGSSFAFIAPLLIAAETLSLQHAQAGIIGAGVVYVLVGLLVQWIGPERVAKVFPPIVTGPVIMVIGLGLAPVAMGMAGGHWGVAVLTLLAAVGITMFGKGIIKVVPILGGLVIGYIAAALLGLVDFSGIAQAPFIGLPGFTLPRFSPQVLLIVTPAAIVSVIEHIGDILAIGNTIDRDMKTDPGIAPTLYGGGVATIISGLLGGPSLTTYGENIGVLAITRVHATFVVSMGAIWAIVMAFIPKVEALIQSIPGPVIGGVSILLYGMIAAVGIRTLIEGKVSLIKPRNLIIASVILVIGVGGVAFTVVEGLELSAMVLAAVTGIILNQVLPQEA</sequence>
<comment type="subcellular location">
    <subcellularLocation>
        <location evidence="1">Cell membrane</location>
        <topology evidence="1">Multi-pass membrane protein</topology>
    </subcellularLocation>
</comment>
<protein>
    <submittedName>
        <fullName evidence="9">Uracil/xanthine transporter</fullName>
    </submittedName>
</protein>
<keyword evidence="6 8" id="KW-1133">Transmembrane helix</keyword>
<evidence type="ECO:0000256" key="1">
    <source>
        <dbReference type="ARBA" id="ARBA00004651"/>
    </source>
</evidence>
<comment type="caution">
    <text evidence="9">The sequence shown here is derived from an EMBL/GenBank/DDBJ whole genome shotgun (WGS) entry which is preliminary data.</text>
</comment>
<evidence type="ECO:0000256" key="4">
    <source>
        <dbReference type="ARBA" id="ARBA00022475"/>
    </source>
</evidence>
<feature type="transmembrane region" description="Helical" evidence="8">
    <location>
        <begin position="95"/>
        <end position="117"/>
    </location>
</feature>
<feature type="transmembrane region" description="Helical" evidence="8">
    <location>
        <begin position="70"/>
        <end position="89"/>
    </location>
</feature>
<keyword evidence="4" id="KW-1003">Cell membrane</keyword>
<evidence type="ECO:0000256" key="3">
    <source>
        <dbReference type="ARBA" id="ARBA00022448"/>
    </source>
</evidence>
<gene>
    <name evidence="9" type="ORF">AU468_01140</name>
</gene>
<feature type="transmembrane region" description="Helical" evidence="8">
    <location>
        <begin position="296"/>
        <end position="319"/>
    </location>
</feature>
<dbReference type="GO" id="GO:0005886">
    <property type="term" value="C:plasma membrane"/>
    <property type="evidence" value="ECO:0007669"/>
    <property type="project" value="UniProtKB-SubCell"/>
</dbReference>
<reference evidence="10" key="1">
    <citation type="submission" date="2015-12" db="EMBL/GenBank/DDBJ databases">
        <authorList>
            <person name="Lodha T.D."/>
            <person name="Chintalapati S."/>
            <person name="Chintalapati V.R."/>
            <person name="Sravanthi T."/>
        </authorList>
    </citation>
    <scope>NUCLEOTIDE SEQUENCE [LARGE SCALE GENOMIC DNA]</scope>
    <source>
        <strain evidence="10">JC133</strain>
    </source>
</reference>
<dbReference type="Proteomes" id="UP000237350">
    <property type="component" value="Unassembled WGS sequence"/>
</dbReference>